<dbReference type="PANTHER" id="PTHR31180">
    <property type="entry name" value="CILIA- AND FLAGELLA-ASSOCIATED PROTEIN 107-RELATED"/>
    <property type="match status" value="1"/>
</dbReference>
<keyword evidence="6" id="KW-0966">Cell projection</keyword>
<dbReference type="Pfam" id="PF22595">
    <property type="entry name" value="CFAP107"/>
    <property type="match status" value="1"/>
</dbReference>
<evidence type="ECO:0000256" key="8">
    <source>
        <dbReference type="ARBA" id="ARBA00046435"/>
    </source>
</evidence>
<feature type="region of interest" description="Disordered" evidence="9">
    <location>
        <begin position="58"/>
        <end position="83"/>
    </location>
</feature>
<evidence type="ECO:0000256" key="7">
    <source>
        <dbReference type="ARBA" id="ARBA00035003"/>
    </source>
</evidence>
<protein>
    <submittedName>
        <fullName evidence="10">Uncharacterized protein</fullName>
    </submittedName>
</protein>
<organism evidence="10 11">
    <name type="scientific">Cyclopterus lumpus</name>
    <name type="common">Lumpsucker</name>
    <dbReference type="NCBI Taxonomy" id="8103"/>
    <lineage>
        <taxon>Eukaryota</taxon>
        <taxon>Metazoa</taxon>
        <taxon>Chordata</taxon>
        <taxon>Craniata</taxon>
        <taxon>Vertebrata</taxon>
        <taxon>Euteleostomi</taxon>
        <taxon>Actinopterygii</taxon>
        <taxon>Neopterygii</taxon>
        <taxon>Teleostei</taxon>
        <taxon>Neoteleostei</taxon>
        <taxon>Acanthomorphata</taxon>
        <taxon>Eupercaria</taxon>
        <taxon>Perciformes</taxon>
        <taxon>Cottioidei</taxon>
        <taxon>Cottales</taxon>
        <taxon>Cyclopteridae</taxon>
        <taxon>Cyclopterus</taxon>
    </lineage>
</organism>
<dbReference type="InterPro" id="IPR037662">
    <property type="entry name" value="CFAP68/107"/>
</dbReference>
<dbReference type="Proteomes" id="UP000694565">
    <property type="component" value="Unplaced"/>
</dbReference>
<reference evidence="10" key="2">
    <citation type="submission" date="2025-09" db="UniProtKB">
        <authorList>
            <consortium name="Ensembl"/>
        </authorList>
    </citation>
    <scope>IDENTIFICATION</scope>
</reference>
<feature type="compositionally biased region" description="Basic and acidic residues" evidence="9">
    <location>
        <begin position="58"/>
        <end position="70"/>
    </location>
</feature>
<dbReference type="InterPro" id="IPR054709">
    <property type="entry name" value="CFAP107"/>
</dbReference>
<keyword evidence="4" id="KW-0969">Cilium</keyword>
<evidence type="ECO:0000256" key="5">
    <source>
        <dbReference type="ARBA" id="ARBA00023212"/>
    </source>
</evidence>
<evidence type="ECO:0000256" key="4">
    <source>
        <dbReference type="ARBA" id="ARBA00023069"/>
    </source>
</evidence>
<accession>A0A8C3A5P9</accession>
<comment type="subcellular location">
    <subcellularLocation>
        <location evidence="1">Cytoplasm</location>
        <location evidence="1">Cytoskeleton</location>
        <location evidence="1">Flagellum axoneme</location>
    </subcellularLocation>
</comment>
<proteinExistence type="predicted"/>
<evidence type="ECO:0000256" key="6">
    <source>
        <dbReference type="ARBA" id="ARBA00023273"/>
    </source>
</evidence>
<name>A0A8C3A5P9_CYCLU</name>
<evidence type="ECO:0000256" key="1">
    <source>
        <dbReference type="ARBA" id="ARBA00004611"/>
    </source>
</evidence>
<evidence type="ECO:0000313" key="10">
    <source>
        <dbReference type="Ensembl" id="ENSCLMP00005037435.1"/>
    </source>
</evidence>
<reference evidence="10" key="1">
    <citation type="submission" date="2025-08" db="UniProtKB">
        <authorList>
            <consortium name="Ensembl"/>
        </authorList>
    </citation>
    <scope>IDENTIFICATION</scope>
</reference>
<comment type="function">
    <text evidence="7">Microtubule inner protein (MIP) part of the dynein-decorated doublet microtubules (DMTs) in cilia axoneme, which is required for motile cilia beating.</text>
</comment>
<dbReference type="Ensembl" id="ENSCLMT00005038887.1">
    <property type="protein sequence ID" value="ENSCLMP00005037435.1"/>
    <property type="gene ID" value="ENSCLMG00005017796.1"/>
</dbReference>
<keyword evidence="11" id="KW-1185">Reference proteome</keyword>
<keyword evidence="5" id="KW-0206">Cytoskeleton</keyword>
<sequence>VDFYYQKYSNKVLLGNWAEERLQPLEDYCKRVGHGLPSKLLFGHNGPPSSHHLVTHYEESYQREHTDARPRPPNSSTRRLGWSERPISGNFHVILYSKKRKWRPRLEKQPSLLPSLTVYRSAYQRHPLSGFCQSRFARAPRALSSHLHAANHINRDLDLRGRSLLQVPDHCWSPLPRSRQA</sequence>
<evidence type="ECO:0000313" key="11">
    <source>
        <dbReference type="Proteomes" id="UP000694565"/>
    </source>
</evidence>
<keyword evidence="3" id="KW-0282">Flagellum</keyword>
<dbReference type="GeneTree" id="ENSGT00940000177901"/>
<dbReference type="GO" id="GO:0005879">
    <property type="term" value="C:axonemal microtubule"/>
    <property type="evidence" value="ECO:0007669"/>
    <property type="project" value="TreeGrafter"/>
</dbReference>
<keyword evidence="2" id="KW-0963">Cytoplasm</keyword>
<comment type="subunit">
    <text evidence="8">Microtubule inner protein component of sperm flagellar doublet microtubules.</text>
</comment>
<dbReference type="AlphaFoldDB" id="A0A8C3A5P9"/>
<dbReference type="PANTHER" id="PTHR31180:SF2">
    <property type="entry name" value="CILIA- AND FLAGELLA-ASSOCIATED PROTEIN 107"/>
    <property type="match status" value="1"/>
</dbReference>
<evidence type="ECO:0000256" key="9">
    <source>
        <dbReference type="SAM" id="MobiDB-lite"/>
    </source>
</evidence>
<evidence type="ECO:0000256" key="3">
    <source>
        <dbReference type="ARBA" id="ARBA00022846"/>
    </source>
</evidence>
<evidence type="ECO:0000256" key="2">
    <source>
        <dbReference type="ARBA" id="ARBA00022490"/>
    </source>
</evidence>
<dbReference type="GO" id="GO:0030317">
    <property type="term" value="P:flagellated sperm motility"/>
    <property type="evidence" value="ECO:0007669"/>
    <property type="project" value="InterPro"/>
</dbReference>